<dbReference type="InterPro" id="IPR005839">
    <property type="entry name" value="Methylthiotransferase"/>
</dbReference>
<dbReference type="InterPro" id="IPR020612">
    <property type="entry name" value="Methylthiotransferase_CS"/>
</dbReference>
<dbReference type="InterPro" id="IPR023404">
    <property type="entry name" value="rSAM_horseshoe"/>
</dbReference>
<dbReference type="PANTHER" id="PTHR43020:SF2">
    <property type="entry name" value="MITOCHONDRIAL TRNA METHYLTHIOTRANSFERASE CDK5RAP1"/>
    <property type="match status" value="1"/>
</dbReference>
<dbReference type="PROSITE" id="PS01278">
    <property type="entry name" value="MTTASE_RADICAL"/>
    <property type="match status" value="1"/>
</dbReference>
<dbReference type="SFLD" id="SFLDG01082">
    <property type="entry name" value="B12-binding_domain_containing"/>
    <property type="match status" value="1"/>
</dbReference>
<gene>
    <name evidence="10 15" type="primary">miaB</name>
    <name evidence="15" type="ORF">ACFFJG_06595</name>
</gene>
<dbReference type="SUPFAM" id="SSF102114">
    <property type="entry name" value="Radical SAM enzymes"/>
    <property type="match status" value="1"/>
</dbReference>
<evidence type="ECO:0000256" key="7">
    <source>
        <dbReference type="ARBA" id="ARBA00023004"/>
    </source>
</evidence>
<dbReference type="SFLD" id="SFLDG01061">
    <property type="entry name" value="methylthiotransferase"/>
    <property type="match status" value="1"/>
</dbReference>
<feature type="domain" description="MTTase N-terminal" evidence="13">
    <location>
        <begin position="10"/>
        <end position="126"/>
    </location>
</feature>
<reference evidence="15 16" key="1">
    <citation type="submission" date="2024-09" db="EMBL/GenBank/DDBJ databases">
        <authorList>
            <person name="Sun Q."/>
            <person name="Mori K."/>
        </authorList>
    </citation>
    <scope>NUCLEOTIDE SEQUENCE [LARGE SCALE GENOMIC DNA]</scope>
    <source>
        <strain evidence="15 16">CCM 8654</strain>
    </source>
</reference>
<comment type="cofactor">
    <cofactor evidence="10">
        <name>[4Fe-4S] cluster</name>
        <dbReference type="ChEBI" id="CHEBI:49883"/>
    </cofactor>
    <text evidence="10">Binds 2 [4Fe-4S] clusters. One cluster is coordinated with 3 cysteines and an exchangeable S-adenosyl-L-methionine.</text>
</comment>
<dbReference type="Pfam" id="PF00919">
    <property type="entry name" value="UPF0004"/>
    <property type="match status" value="1"/>
</dbReference>
<feature type="region of interest" description="Disordered" evidence="11">
    <location>
        <begin position="465"/>
        <end position="501"/>
    </location>
</feature>
<evidence type="ECO:0000256" key="9">
    <source>
        <dbReference type="ARBA" id="ARBA00033765"/>
    </source>
</evidence>
<evidence type="ECO:0000256" key="10">
    <source>
        <dbReference type="HAMAP-Rule" id="MF_01864"/>
    </source>
</evidence>
<evidence type="ECO:0000256" key="1">
    <source>
        <dbReference type="ARBA" id="ARBA00003234"/>
    </source>
</evidence>
<evidence type="ECO:0000259" key="12">
    <source>
        <dbReference type="PROSITE" id="PS50926"/>
    </source>
</evidence>
<name>A0ABV6DZI9_9ACTN</name>
<comment type="function">
    <text evidence="1 10">Catalyzes the methylthiolation of N6-(dimethylallyl)adenosine (i(6)A), leading to the formation of 2-methylthio-N6-(dimethylallyl)adenosine (ms(2)i(6)A) at position 37 in tRNAs that read codons beginning with uridine.</text>
</comment>
<feature type="binding site" evidence="10">
    <location>
        <position position="170"/>
    </location>
    <ligand>
        <name>[4Fe-4S] cluster</name>
        <dbReference type="ChEBI" id="CHEBI:49883"/>
        <label>2</label>
        <note>4Fe-4S-S-AdoMet</note>
    </ligand>
</feature>
<keyword evidence="6 10" id="KW-0479">Metal-binding</keyword>
<feature type="domain" description="TRAM" evidence="12">
    <location>
        <begin position="382"/>
        <end position="455"/>
    </location>
</feature>
<dbReference type="EMBL" id="JBHLXH010000001">
    <property type="protein sequence ID" value="MFC0222144.1"/>
    <property type="molecule type" value="Genomic_DNA"/>
</dbReference>
<dbReference type="InterPro" id="IPR002792">
    <property type="entry name" value="TRAM_dom"/>
</dbReference>
<dbReference type="InterPro" id="IPR006463">
    <property type="entry name" value="MiaB_methiolase"/>
</dbReference>
<comment type="catalytic activity">
    <reaction evidence="10">
        <text>N(6)-dimethylallyladenosine(37) in tRNA + (sulfur carrier)-SH + AH2 + 2 S-adenosyl-L-methionine = 2-methylsulfanyl-N(6)-dimethylallyladenosine(37) in tRNA + (sulfur carrier)-H + 5'-deoxyadenosine + L-methionine + A + S-adenosyl-L-homocysteine + 2 H(+)</text>
        <dbReference type="Rhea" id="RHEA:37067"/>
        <dbReference type="Rhea" id="RHEA-COMP:10375"/>
        <dbReference type="Rhea" id="RHEA-COMP:10376"/>
        <dbReference type="Rhea" id="RHEA-COMP:14737"/>
        <dbReference type="Rhea" id="RHEA-COMP:14739"/>
        <dbReference type="ChEBI" id="CHEBI:13193"/>
        <dbReference type="ChEBI" id="CHEBI:15378"/>
        <dbReference type="ChEBI" id="CHEBI:17319"/>
        <dbReference type="ChEBI" id="CHEBI:17499"/>
        <dbReference type="ChEBI" id="CHEBI:29917"/>
        <dbReference type="ChEBI" id="CHEBI:57844"/>
        <dbReference type="ChEBI" id="CHEBI:57856"/>
        <dbReference type="ChEBI" id="CHEBI:59789"/>
        <dbReference type="ChEBI" id="CHEBI:64428"/>
        <dbReference type="ChEBI" id="CHEBI:74415"/>
        <dbReference type="ChEBI" id="CHEBI:74417"/>
        <dbReference type="EC" id="2.8.4.3"/>
    </reaction>
</comment>
<dbReference type="Pfam" id="PF04055">
    <property type="entry name" value="Radical_SAM"/>
    <property type="match status" value="1"/>
</dbReference>
<dbReference type="PROSITE" id="PS51449">
    <property type="entry name" value="MTTASE_N"/>
    <property type="match status" value="1"/>
</dbReference>
<evidence type="ECO:0000256" key="11">
    <source>
        <dbReference type="SAM" id="MobiDB-lite"/>
    </source>
</evidence>
<evidence type="ECO:0000256" key="3">
    <source>
        <dbReference type="ARBA" id="ARBA00022679"/>
    </source>
</evidence>
<feature type="domain" description="Radical SAM core" evidence="14">
    <location>
        <begin position="149"/>
        <end position="380"/>
    </location>
</feature>
<feature type="binding site" evidence="10">
    <location>
        <position position="163"/>
    </location>
    <ligand>
        <name>[4Fe-4S] cluster</name>
        <dbReference type="ChEBI" id="CHEBI:49883"/>
        <label>2</label>
        <note>4Fe-4S-S-AdoMet</note>
    </ligand>
</feature>
<dbReference type="RefSeq" id="WP_378517804.1">
    <property type="nucleotide sequence ID" value="NZ_CBCSDI010000010.1"/>
</dbReference>
<dbReference type="PANTHER" id="PTHR43020">
    <property type="entry name" value="CDK5 REGULATORY SUBUNIT-ASSOCIATED PROTEIN 1"/>
    <property type="match status" value="1"/>
</dbReference>
<feature type="binding site" evidence="10">
    <location>
        <position position="19"/>
    </location>
    <ligand>
        <name>[4Fe-4S] cluster</name>
        <dbReference type="ChEBI" id="CHEBI:49883"/>
        <label>1</label>
    </ligand>
</feature>
<evidence type="ECO:0000259" key="13">
    <source>
        <dbReference type="PROSITE" id="PS51449"/>
    </source>
</evidence>
<dbReference type="InterPro" id="IPR006638">
    <property type="entry name" value="Elp3/MiaA/NifB-like_rSAM"/>
</dbReference>
<feature type="binding site" evidence="10">
    <location>
        <position position="167"/>
    </location>
    <ligand>
        <name>[4Fe-4S] cluster</name>
        <dbReference type="ChEBI" id="CHEBI:49883"/>
        <label>2</label>
        <note>4Fe-4S-S-AdoMet</note>
    </ligand>
</feature>
<evidence type="ECO:0000256" key="6">
    <source>
        <dbReference type="ARBA" id="ARBA00022723"/>
    </source>
</evidence>
<accession>A0ABV6DZI9</accession>
<keyword evidence="2 10" id="KW-0004">4Fe-4S</keyword>
<evidence type="ECO:0000256" key="4">
    <source>
        <dbReference type="ARBA" id="ARBA00022691"/>
    </source>
</evidence>
<dbReference type="SMART" id="SM00729">
    <property type="entry name" value="Elp3"/>
    <property type="match status" value="1"/>
</dbReference>
<dbReference type="NCBIfam" id="TIGR01574">
    <property type="entry name" value="miaB-methiolase"/>
    <property type="match status" value="1"/>
</dbReference>
<keyword evidence="5 10" id="KW-0819">tRNA processing</keyword>
<dbReference type="InterPro" id="IPR038135">
    <property type="entry name" value="Methylthiotransferase_N_sf"/>
</dbReference>
<dbReference type="PROSITE" id="PS50926">
    <property type="entry name" value="TRAM"/>
    <property type="match status" value="1"/>
</dbReference>
<dbReference type="GO" id="GO:0035597">
    <property type="term" value="F:tRNA-2-methylthio-N(6)-dimethylallyladenosine(37) synthase activity"/>
    <property type="evidence" value="ECO:0007669"/>
    <property type="project" value="UniProtKB-EC"/>
</dbReference>
<dbReference type="Gene3D" id="3.40.50.12160">
    <property type="entry name" value="Methylthiotransferase, N-terminal domain"/>
    <property type="match status" value="1"/>
</dbReference>
<dbReference type="SFLD" id="SFLDS00029">
    <property type="entry name" value="Radical_SAM"/>
    <property type="match status" value="1"/>
</dbReference>
<dbReference type="EC" id="2.8.4.3" evidence="9 10"/>
<dbReference type="SFLD" id="SFLDF00273">
    <property type="entry name" value="(dimethylallyl)adenosine_tRNA"/>
    <property type="match status" value="1"/>
</dbReference>
<feature type="binding site" evidence="10">
    <location>
        <position position="55"/>
    </location>
    <ligand>
        <name>[4Fe-4S] cluster</name>
        <dbReference type="ChEBI" id="CHEBI:49883"/>
        <label>1</label>
    </ligand>
</feature>
<comment type="subunit">
    <text evidence="10">Monomer.</text>
</comment>
<keyword evidence="10" id="KW-0963">Cytoplasm</keyword>
<dbReference type="Proteomes" id="UP001589698">
    <property type="component" value="Unassembled WGS sequence"/>
</dbReference>
<evidence type="ECO:0000313" key="15">
    <source>
        <dbReference type="EMBL" id="MFC0222144.1"/>
    </source>
</evidence>
<dbReference type="CDD" id="cd01335">
    <property type="entry name" value="Radical_SAM"/>
    <property type="match status" value="1"/>
</dbReference>
<proteinExistence type="inferred from homology"/>
<dbReference type="PROSITE" id="PS51918">
    <property type="entry name" value="RADICAL_SAM"/>
    <property type="match status" value="1"/>
</dbReference>
<comment type="subcellular location">
    <subcellularLocation>
        <location evidence="10">Cytoplasm</location>
    </subcellularLocation>
</comment>
<feature type="compositionally biased region" description="Low complexity" evidence="11">
    <location>
        <begin position="472"/>
        <end position="491"/>
    </location>
</feature>
<dbReference type="InterPro" id="IPR058240">
    <property type="entry name" value="rSAM_sf"/>
</dbReference>
<evidence type="ECO:0000256" key="2">
    <source>
        <dbReference type="ARBA" id="ARBA00022485"/>
    </source>
</evidence>
<feature type="binding site" evidence="10">
    <location>
        <position position="89"/>
    </location>
    <ligand>
        <name>[4Fe-4S] cluster</name>
        <dbReference type="ChEBI" id="CHEBI:49883"/>
        <label>1</label>
    </ligand>
</feature>
<keyword evidence="7 10" id="KW-0408">Iron</keyword>
<feature type="compositionally biased region" description="Pro residues" evidence="11">
    <location>
        <begin position="492"/>
        <end position="501"/>
    </location>
</feature>
<keyword evidence="16" id="KW-1185">Reference proteome</keyword>
<dbReference type="InterPro" id="IPR007197">
    <property type="entry name" value="rSAM"/>
</dbReference>
<keyword evidence="8 10" id="KW-0411">Iron-sulfur</keyword>
<evidence type="ECO:0000256" key="8">
    <source>
        <dbReference type="ARBA" id="ARBA00023014"/>
    </source>
</evidence>
<comment type="caution">
    <text evidence="15">The sequence shown here is derived from an EMBL/GenBank/DDBJ whole genome shotgun (WGS) entry which is preliminary data.</text>
</comment>
<organism evidence="15 16">
    <name type="scientific">Nocardioides zeicaulis</name>
    <dbReference type="NCBI Taxonomy" id="1776857"/>
    <lineage>
        <taxon>Bacteria</taxon>
        <taxon>Bacillati</taxon>
        <taxon>Actinomycetota</taxon>
        <taxon>Actinomycetes</taxon>
        <taxon>Propionibacteriales</taxon>
        <taxon>Nocardioidaceae</taxon>
        <taxon>Nocardioides</taxon>
    </lineage>
</organism>
<comment type="similarity">
    <text evidence="10">Belongs to the methylthiotransferase family. MiaB subfamily.</text>
</comment>
<evidence type="ECO:0000256" key="5">
    <source>
        <dbReference type="ARBA" id="ARBA00022694"/>
    </source>
</evidence>
<keyword evidence="4 10" id="KW-0949">S-adenosyl-L-methionine</keyword>
<sequence>MSAVDEAPARTYEVRTHGCQMNVHDSERLGGLMEAAGYVRAAGEEPADVVVFNTCAVRENADNKLYGNLGHLAPVKAARPGMQIAVGGCLAQKDRETITTRAPWVDVVFGTHNIGSLPALLERARVADEAQVEILESLSVFPSTLPTRRESAYAAWVSISVGCNNTCTFCIVPALRGKEKDRRPGDILAEVEALVAEGVTEVTLLGQNVNAYGVEFGDRQAFSKLLRACGSVPGLERVRFTSPHPAEFTDDVIEAMAETPNVMPSLHMPLQSGSDKVLRDMRRSYRQAKYLGIIERVRAAIPDAAITTDIIVGFPGETEDDFQATLDVVRAARFSSAFTFQYSKRPGTPAAVLEDQVPPEVVKDRYLRLSALVDEIAWEENKALVGRTVDLMVAEGEGRKDSATHRLSGRAPDNRLVHFAADFSAVPESSVRPGDVVTVELTYAAPHHLVADGAIRAVRRTRAGDAWERRTSGGPSSPSSVGLGMPSVGVPAPLPPAPACG</sequence>
<evidence type="ECO:0000259" key="14">
    <source>
        <dbReference type="PROSITE" id="PS51918"/>
    </source>
</evidence>
<evidence type="ECO:0000313" key="16">
    <source>
        <dbReference type="Proteomes" id="UP001589698"/>
    </source>
</evidence>
<dbReference type="Gene3D" id="3.80.30.20">
    <property type="entry name" value="tm_1862 like domain"/>
    <property type="match status" value="1"/>
</dbReference>
<dbReference type="HAMAP" id="MF_01864">
    <property type="entry name" value="tRNA_metthiotr_MiaB"/>
    <property type="match status" value="1"/>
</dbReference>
<keyword evidence="3 10" id="KW-0808">Transferase</keyword>
<protein>
    <recommendedName>
        <fullName evidence="9 10">tRNA-2-methylthio-N(6)-dimethylallyladenosine synthase</fullName>
        <ecNumber evidence="9 10">2.8.4.3</ecNumber>
    </recommendedName>
    <alternativeName>
        <fullName evidence="10">(Dimethylallyl)adenosine tRNA methylthiotransferase MiaB</fullName>
    </alternativeName>
    <alternativeName>
        <fullName evidence="10">tRNA-i(6)A37 methylthiotransferase</fullName>
    </alternativeName>
</protein>
<dbReference type="NCBIfam" id="TIGR00089">
    <property type="entry name" value="MiaB/RimO family radical SAM methylthiotransferase"/>
    <property type="match status" value="1"/>
</dbReference>
<dbReference type="InterPro" id="IPR013848">
    <property type="entry name" value="Methylthiotransferase_N"/>
</dbReference>